<evidence type="ECO:0000256" key="2">
    <source>
        <dbReference type="SAM" id="MobiDB-lite"/>
    </source>
</evidence>
<reference evidence="4" key="1">
    <citation type="submission" date="2021-07" db="EMBL/GenBank/DDBJ databases">
        <authorList>
            <person name="Durling M."/>
        </authorList>
    </citation>
    <scope>NUCLEOTIDE SEQUENCE</scope>
</reference>
<keyword evidence="1" id="KW-0479">Metal-binding</keyword>
<name>A0A9N9L8X8_9HELO</name>
<keyword evidence="1" id="KW-0863">Zinc-finger</keyword>
<protein>
    <recommendedName>
        <fullName evidence="3">RING-type domain-containing protein</fullName>
    </recommendedName>
</protein>
<comment type="caution">
    <text evidence="4">The sequence shown here is derived from an EMBL/GenBank/DDBJ whole genome shotgun (WGS) entry which is preliminary data.</text>
</comment>
<evidence type="ECO:0000313" key="5">
    <source>
        <dbReference type="Proteomes" id="UP000696280"/>
    </source>
</evidence>
<keyword evidence="5" id="KW-1185">Reference proteome</keyword>
<dbReference type="GO" id="GO:0008270">
    <property type="term" value="F:zinc ion binding"/>
    <property type="evidence" value="ECO:0007669"/>
    <property type="project" value="UniProtKB-KW"/>
</dbReference>
<feature type="region of interest" description="Disordered" evidence="2">
    <location>
        <begin position="181"/>
        <end position="220"/>
    </location>
</feature>
<dbReference type="InterPro" id="IPR001841">
    <property type="entry name" value="Znf_RING"/>
</dbReference>
<dbReference type="Proteomes" id="UP000696280">
    <property type="component" value="Unassembled WGS sequence"/>
</dbReference>
<gene>
    <name evidence="4" type="ORF">HYFRA_00012975</name>
</gene>
<accession>A0A9N9L8X8</accession>
<dbReference type="EMBL" id="CAJVRL010000089">
    <property type="protein sequence ID" value="CAG8959112.1"/>
    <property type="molecule type" value="Genomic_DNA"/>
</dbReference>
<dbReference type="AlphaFoldDB" id="A0A9N9L8X8"/>
<dbReference type="PROSITE" id="PS50089">
    <property type="entry name" value="ZF_RING_2"/>
    <property type="match status" value="1"/>
</dbReference>
<feature type="domain" description="RING-type" evidence="3">
    <location>
        <begin position="306"/>
        <end position="368"/>
    </location>
</feature>
<proteinExistence type="predicted"/>
<keyword evidence="1" id="KW-0862">Zinc</keyword>
<dbReference type="OrthoDB" id="5396564at2759"/>
<sequence length="423" mass="48647">MCTHWAHVYTQCRHRASHVNKGIYEVICATKAENPGNKCTKYEYVFIKMEQYCPTCMLDSIKQHPVGCGCPRGNCPLRRNISSPPPNNEFYLPLSDAERIEADRVLSLDLEENLVGKLDDRSWIALVGKVHENGQMELIQGPPVLPVTHPLNLEDYRWLANLDRILYERIWENWGWEFVEPSPGADDNAPTEAEAEIEGDNEPPEHADEAPDNGQSPSDDRETVNIIHIHVPWSTELTSKHLMVYYLVHQALRMADREFWSRSSEAVYREHFPYDTTPRLHLIITRVNNIVEKLKVSDLDADNRECLICKEEFTLDADALDEFPMDGPECPFRLPCNHCYGHSCLLKWLDVEYEDNNPLRIRVCTLCNKDFDVVRPAIPWEEPGVPEVIVVDAPDPLQVRDPALVEDINKNDSPWWMTLLRGA</sequence>
<feature type="compositionally biased region" description="Acidic residues" evidence="2">
    <location>
        <begin position="193"/>
        <end position="202"/>
    </location>
</feature>
<evidence type="ECO:0000313" key="4">
    <source>
        <dbReference type="EMBL" id="CAG8959112.1"/>
    </source>
</evidence>
<evidence type="ECO:0000259" key="3">
    <source>
        <dbReference type="PROSITE" id="PS50089"/>
    </source>
</evidence>
<dbReference type="Gene3D" id="3.30.40.10">
    <property type="entry name" value="Zinc/RING finger domain, C3HC4 (zinc finger)"/>
    <property type="match status" value="1"/>
</dbReference>
<dbReference type="InterPro" id="IPR013083">
    <property type="entry name" value="Znf_RING/FYVE/PHD"/>
</dbReference>
<dbReference type="SUPFAM" id="SSF57850">
    <property type="entry name" value="RING/U-box"/>
    <property type="match status" value="1"/>
</dbReference>
<evidence type="ECO:0000256" key="1">
    <source>
        <dbReference type="PROSITE-ProRule" id="PRU00175"/>
    </source>
</evidence>
<organism evidence="4 5">
    <name type="scientific">Hymenoscyphus fraxineus</name>
    <dbReference type="NCBI Taxonomy" id="746836"/>
    <lineage>
        <taxon>Eukaryota</taxon>
        <taxon>Fungi</taxon>
        <taxon>Dikarya</taxon>
        <taxon>Ascomycota</taxon>
        <taxon>Pezizomycotina</taxon>
        <taxon>Leotiomycetes</taxon>
        <taxon>Helotiales</taxon>
        <taxon>Helotiaceae</taxon>
        <taxon>Hymenoscyphus</taxon>
    </lineage>
</organism>